<protein>
    <submittedName>
        <fullName evidence="1">Uncharacterized protein</fullName>
    </submittedName>
</protein>
<name>A0A2G9UGQ9_TELCI</name>
<organism evidence="1 2">
    <name type="scientific">Teladorsagia circumcincta</name>
    <name type="common">Brown stomach worm</name>
    <name type="synonym">Ostertagia circumcincta</name>
    <dbReference type="NCBI Taxonomy" id="45464"/>
    <lineage>
        <taxon>Eukaryota</taxon>
        <taxon>Metazoa</taxon>
        <taxon>Ecdysozoa</taxon>
        <taxon>Nematoda</taxon>
        <taxon>Chromadorea</taxon>
        <taxon>Rhabditida</taxon>
        <taxon>Rhabditina</taxon>
        <taxon>Rhabditomorpha</taxon>
        <taxon>Strongyloidea</taxon>
        <taxon>Trichostrongylidae</taxon>
        <taxon>Teladorsagia</taxon>
    </lineage>
</organism>
<dbReference type="AlphaFoldDB" id="A0A2G9UGQ9"/>
<dbReference type="Proteomes" id="UP000230423">
    <property type="component" value="Unassembled WGS sequence"/>
</dbReference>
<evidence type="ECO:0000313" key="2">
    <source>
        <dbReference type="Proteomes" id="UP000230423"/>
    </source>
</evidence>
<proteinExistence type="predicted"/>
<reference evidence="1 2" key="1">
    <citation type="submission" date="2015-09" db="EMBL/GenBank/DDBJ databases">
        <title>Draft genome of the parasitic nematode Teladorsagia circumcincta isolate WARC Sus (inbred).</title>
        <authorList>
            <person name="Mitreva M."/>
        </authorList>
    </citation>
    <scope>NUCLEOTIDE SEQUENCE [LARGE SCALE GENOMIC DNA]</scope>
    <source>
        <strain evidence="1 2">S</strain>
    </source>
</reference>
<dbReference type="OrthoDB" id="5864900at2759"/>
<dbReference type="EMBL" id="KZ346653">
    <property type="protein sequence ID" value="PIO69438.1"/>
    <property type="molecule type" value="Genomic_DNA"/>
</dbReference>
<accession>A0A2G9UGQ9</accession>
<gene>
    <name evidence="1" type="ORF">TELCIR_08732</name>
</gene>
<keyword evidence="2" id="KW-1185">Reference proteome</keyword>
<evidence type="ECO:0000313" key="1">
    <source>
        <dbReference type="EMBL" id="PIO69438.1"/>
    </source>
</evidence>
<sequence>MDGTVKERIITARSVTEYTRITVVQVYAPTEVVDDEKKMNYENLQETIDALPRRAFKYYLVTPTLNSVMAGKCLERSLYRSHLLIPSVTMERDKLLFVIVINCARTFNTKGYTRRPGDHLMESRSMKSTIFASVTDGDVLFKMFAYSADIGSDHYLMKATVKLKVKQKKKTNDHSNIQCREFKGPSYC</sequence>